<evidence type="ECO:0000259" key="3">
    <source>
        <dbReference type="PROSITE" id="PS50041"/>
    </source>
</evidence>
<evidence type="ECO:0000256" key="1">
    <source>
        <dbReference type="ARBA" id="ARBA00023157"/>
    </source>
</evidence>
<dbReference type="Ensembl" id="ENSCCRT00015058751.1">
    <property type="protein sequence ID" value="ENSCCRP00015056867.1"/>
    <property type="gene ID" value="ENSCCRG00015023377.1"/>
</dbReference>
<organism evidence="4 5">
    <name type="scientific">Cyprinus carpio</name>
    <name type="common">Common carp</name>
    <dbReference type="NCBI Taxonomy" id="7962"/>
    <lineage>
        <taxon>Eukaryota</taxon>
        <taxon>Metazoa</taxon>
        <taxon>Chordata</taxon>
        <taxon>Craniata</taxon>
        <taxon>Vertebrata</taxon>
        <taxon>Euteleostomi</taxon>
        <taxon>Actinopterygii</taxon>
        <taxon>Neopterygii</taxon>
        <taxon>Teleostei</taxon>
        <taxon>Ostariophysi</taxon>
        <taxon>Cypriniformes</taxon>
        <taxon>Cyprinidae</taxon>
        <taxon>Cyprininae</taxon>
        <taxon>Cyprinus</taxon>
    </lineage>
</organism>
<name>A0A8C1Z6T2_CYPCA</name>
<evidence type="ECO:0000256" key="2">
    <source>
        <dbReference type="SAM" id="SignalP"/>
    </source>
</evidence>
<feature type="signal peptide" evidence="2">
    <location>
        <begin position="1"/>
        <end position="21"/>
    </location>
</feature>
<protein>
    <recommendedName>
        <fullName evidence="3">C-type lectin domain-containing protein</fullName>
    </recommendedName>
</protein>
<dbReference type="Pfam" id="PF00059">
    <property type="entry name" value="Lectin_C"/>
    <property type="match status" value="1"/>
</dbReference>
<proteinExistence type="predicted"/>
<accession>A0A8C1Z6T2</accession>
<dbReference type="AlphaFoldDB" id="A0A8C1Z6T2"/>
<dbReference type="InterPro" id="IPR002353">
    <property type="entry name" value="AntifreezeII"/>
</dbReference>
<sequence length="152" mass="17208">ILNVFSLFVVVCVIVTSVIYSCETGWSRHGKRCFKVFNDPKSWKDAEVTCLNHGGNLASVHNNKEHAFIKLLVSSSKSFWIGGYDAVSEGTWFWSDGSKMNFRLWNAGEPNNKFDEDCIETNFGGNWNWNDKPCIYQLPFVCAIADPSCSHK</sequence>
<dbReference type="InterPro" id="IPR016186">
    <property type="entry name" value="C-type_lectin-like/link_sf"/>
</dbReference>
<dbReference type="Proteomes" id="UP000694700">
    <property type="component" value="Unplaced"/>
</dbReference>
<feature type="chain" id="PRO_5034236080" description="C-type lectin domain-containing protein" evidence="2">
    <location>
        <begin position="22"/>
        <end position="152"/>
    </location>
</feature>
<dbReference type="Gene3D" id="3.10.100.10">
    <property type="entry name" value="Mannose-Binding Protein A, subunit A"/>
    <property type="match status" value="1"/>
</dbReference>
<dbReference type="InterPro" id="IPR050111">
    <property type="entry name" value="C-type_lectin/snaclec_domain"/>
</dbReference>
<dbReference type="InterPro" id="IPR016187">
    <property type="entry name" value="CTDL_fold"/>
</dbReference>
<dbReference type="SUPFAM" id="SSF56436">
    <property type="entry name" value="C-type lectin-like"/>
    <property type="match status" value="1"/>
</dbReference>
<dbReference type="PROSITE" id="PS00615">
    <property type="entry name" value="C_TYPE_LECTIN_1"/>
    <property type="match status" value="1"/>
</dbReference>
<dbReference type="SMART" id="SM00034">
    <property type="entry name" value="CLECT"/>
    <property type="match status" value="1"/>
</dbReference>
<dbReference type="InterPro" id="IPR001304">
    <property type="entry name" value="C-type_lectin-like"/>
</dbReference>
<keyword evidence="1" id="KW-1015">Disulfide bond</keyword>
<evidence type="ECO:0000313" key="4">
    <source>
        <dbReference type="Ensembl" id="ENSCCRP00015056867.1"/>
    </source>
</evidence>
<dbReference type="PANTHER" id="PTHR22803">
    <property type="entry name" value="MANNOSE, PHOSPHOLIPASE, LECTIN RECEPTOR RELATED"/>
    <property type="match status" value="1"/>
</dbReference>
<dbReference type="CDD" id="cd00037">
    <property type="entry name" value="CLECT"/>
    <property type="match status" value="1"/>
</dbReference>
<evidence type="ECO:0000313" key="5">
    <source>
        <dbReference type="Proteomes" id="UP000694700"/>
    </source>
</evidence>
<dbReference type="PRINTS" id="PR00356">
    <property type="entry name" value="ANTIFREEZEII"/>
</dbReference>
<reference evidence="4" key="1">
    <citation type="submission" date="2025-08" db="UniProtKB">
        <authorList>
            <consortium name="Ensembl"/>
        </authorList>
    </citation>
    <scope>IDENTIFICATION</scope>
</reference>
<dbReference type="InterPro" id="IPR018378">
    <property type="entry name" value="C-type_lectin_CS"/>
</dbReference>
<keyword evidence="2" id="KW-0732">Signal</keyword>
<dbReference type="PROSITE" id="PS50041">
    <property type="entry name" value="C_TYPE_LECTIN_2"/>
    <property type="match status" value="1"/>
</dbReference>
<feature type="domain" description="C-type lectin" evidence="3">
    <location>
        <begin position="29"/>
        <end position="143"/>
    </location>
</feature>